<dbReference type="Proteomes" id="UP000243459">
    <property type="component" value="Chromosome 4"/>
</dbReference>
<dbReference type="AlphaFoldDB" id="A0A5P1F2S2"/>
<gene>
    <name evidence="1" type="ORF">A4U43_C04F21550</name>
</gene>
<sequence>MASSKKVATIACADFLKSSNFNGWSAVNDEEIEAIISAAAYALAKIHMHLVISGFCYTARGGFCCSEEDILEFRTDDEAVDGLPTEGVEITCFNLDGAHMYDLYTI</sequence>
<dbReference type="PANTHER" id="PTHR36061">
    <property type="match status" value="1"/>
</dbReference>
<organism evidence="1 2">
    <name type="scientific">Asparagus officinalis</name>
    <name type="common">Garden asparagus</name>
    <dbReference type="NCBI Taxonomy" id="4686"/>
    <lineage>
        <taxon>Eukaryota</taxon>
        <taxon>Viridiplantae</taxon>
        <taxon>Streptophyta</taxon>
        <taxon>Embryophyta</taxon>
        <taxon>Tracheophyta</taxon>
        <taxon>Spermatophyta</taxon>
        <taxon>Magnoliopsida</taxon>
        <taxon>Liliopsida</taxon>
        <taxon>Asparagales</taxon>
        <taxon>Asparagaceae</taxon>
        <taxon>Asparagoideae</taxon>
        <taxon>Asparagus</taxon>
    </lineage>
</organism>
<evidence type="ECO:0000313" key="2">
    <source>
        <dbReference type="Proteomes" id="UP000243459"/>
    </source>
</evidence>
<dbReference type="InterPro" id="IPR022203">
    <property type="entry name" value="DUF3727"/>
</dbReference>
<dbReference type="PANTHER" id="PTHR36061:SF3">
    <property type="entry name" value="OS04G0692200 PROTEIN"/>
    <property type="match status" value="1"/>
</dbReference>
<proteinExistence type="predicted"/>
<keyword evidence="2" id="KW-1185">Reference proteome</keyword>
<name>A0A5P1F2S2_ASPOF</name>
<dbReference type="Gramene" id="ONK72645">
    <property type="protein sequence ID" value="ONK72645"/>
    <property type="gene ID" value="A4U43_C04F21550"/>
</dbReference>
<evidence type="ECO:0000313" key="1">
    <source>
        <dbReference type="EMBL" id="ONK72645.1"/>
    </source>
</evidence>
<accession>A0A5P1F2S2</accession>
<reference evidence="2" key="1">
    <citation type="journal article" date="2017" name="Nat. Commun.">
        <title>The asparagus genome sheds light on the origin and evolution of a young Y chromosome.</title>
        <authorList>
            <person name="Harkess A."/>
            <person name="Zhou J."/>
            <person name="Xu C."/>
            <person name="Bowers J.E."/>
            <person name="Van der Hulst R."/>
            <person name="Ayyampalayam S."/>
            <person name="Mercati F."/>
            <person name="Riccardi P."/>
            <person name="McKain M.R."/>
            <person name="Kakrana A."/>
            <person name="Tang H."/>
            <person name="Ray J."/>
            <person name="Groenendijk J."/>
            <person name="Arikit S."/>
            <person name="Mathioni S.M."/>
            <person name="Nakano M."/>
            <person name="Shan H."/>
            <person name="Telgmann-Rauber A."/>
            <person name="Kanno A."/>
            <person name="Yue Z."/>
            <person name="Chen H."/>
            <person name="Li W."/>
            <person name="Chen Y."/>
            <person name="Xu X."/>
            <person name="Zhang Y."/>
            <person name="Luo S."/>
            <person name="Chen H."/>
            <person name="Gao J."/>
            <person name="Mao Z."/>
            <person name="Pires J.C."/>
            <person name="Luo M."/>
            <person name="Kudrna D."/>
            <person name="Wing R.A."/>
            <person name="Meyers B.C."/>
            <person name="Yi K."/>
            <person name="Kong H."/>
            <person name="Lavrijsen P."/>
            <person name="Sunseri F."/>
            <person name="Falavigna A."/>
            <person name="Ye Y."/>
            <person name="Leebens-Mack J.H."/>
            <person name="Chen G."/>
        </authorList>
    </citation>
    <scope>NUCLEOTIDE SEQUENCE [LARGE SCALE GENOMIC DNA]</scope>
    <source>
        <strain evidence="2">cv. DH0086</strain>
    </source>
</reference>
<dbReference type="EMBL" id="CM007384">
    <property type="protein sequence ID" value="ONK72645.1"/>
    <property type="molecule type" value="Genomic_DNA"/>
</dbReference>
<protein>
    <submittedName>
        <fullName evidence="1">Uncharacterized protein</fullName>
    </submittedName>
</protein>
<dbReference type="Pfam" id="PF12527">
    <property type="entry name" value="DUF3727"/>
    <property type="match status" value="1"/>
</dbReference>